<accession>A0A8H5H4E4</accession>
<evidence type="ECO:0000313" key="3">
    <source>
        <dbReference type="EMBL" id="KAF5376527.1"/>
    </source>
</evidence>
<dbReference type="SMART" id="SM00664">
    <property type="entry name" value="DoH"/>
    <property type="match status" value="1"/>
</dbReference>
<dbReference type="CDD" id="cd08760">
    <property type="entry name" value="Cyt_b561_FRRS1_like"/>
    <property type="match status" value="1"/>
</dbReference>
<proteinExistence type="predicted"/>
<evidence type="ECO:0000313" key="4">
    <source>
        <dbReference type="Proteomes" id="UP000518752"/>
    </source>
</evidence>
<feature type="transmembrane region" description="Helical" evidence="1">
    <location>
        <begin position="265"/>
        <end position="282"/>
    </location>
</feature>
<dbReference type="PROSITE" id="PS50836">
    <property type="entry name" value="DOMON"/>
    <property type="match status" value="1"/>
</dbReference>
<gene>
    <name evidence="3" type="ORF">D9757_008300</name>
</gene>
<evidence type="ECO:0000259" key="2">
    <source>
        <dbReference type="PROSITE" id="PS50836"/>
    </source>
</evidence>
<dbReference type="Pfam" id="PF16010">
    <property type="entry name" value="CDH-cyt"/>
    <property type="match status" value="1"/>
</dbReference>
<evidence type="ECO:0000256" key="1">
    <source>
        <dbReference type="SAM" id="Phobius"/>
    </source>
</evidence>
<dbReference type="AlphaFoldDB" id="A0A8H5H4E4"/>
<keyword evidence="1" id="KW-1133">Transmembrane helix</keyword>
<sequence>MRLCAAKYIRNPLHNYEVFALKGDSQCGYLVCINATVENDIVTYQMTARKERMGWLALGFGHRMAGSDMIVMWRNQDGSLTISHRHAKDHTEPEVDETPLRTAFLPPHQTEVWDSKLKPENTLSFNLPIDRSQWIYDPKFNASLEHLIWAYGMGQPAESDPHTSIYGHYAAGSLQLNLDKDLHEINAVDLPVDTIIPPTRRRDHVHLLLPAGALVARWTRTFSGRWFKAHKILNFMIALPVILVGWSLGPFAVFDAQAAHFMDTHQIFGIVVLGLYLLQVYLGRYIHARRGLPNRAPHAPSNILHVCLGVIVVGAGFLQVRSGMYEWQEHTGRPGVSHWCHYLWRTWIIALPVFYFSGLTLLKRQFYQESHGLNPSSVPQHYVALSPDEGDRSMLFTADTDDQMVDSYEYANHSTTALSKEAETAGPLLQRNLK</sequence>
<dbReference type="OrthoDB" id="19261at2759"/>
<keyword evidence="4" id="KW-1185">Reference proteome</keyword>
<organism evidence="3 4">
    <name type="scientific">Collybiopsis confluens</name>
    <dbReference type="NCBI Taxonomy" id="2823264"/>
    <lineage>
        <taxon>Eukaryota</taxon>
        <taxon>Fungi</taxon>
        <taxon>Dikarya</taxon>
        <taxon>Basidiomycota</taxon>
        <taxon>Agaricomycotina</taxon>
        <taxon>Agaricomycetes</taxon>
        <taxon>Agaricomycetidae</taxon>
        <taxon>Agaricales</taxon>
        <taxon>Marasmiineae</taxon>
        <taxon>Omphalotaceae</taxon>
        <taxon>Collybiopsis</taxon>
    </lineage>
</organism>
<dbReference type="Gene3D" id="1.20.120.1770">
    <property type="match status" value="1"/>
</dbReference>
<keyword evidence="1" id="KW-0472">Membrane</keyword>
<name>A0A8H5H4E4_9AGAR</name>
<dbReference type="InterPro" id="IPR005018">
    <property type="entry name" value="DOMON_domain"/>
</dbReference>
<feature type="transmembrane region" description="Helical" evidence="1">
    <location>
        <begin position="303"/>
        <end position="322"/>
    </location>
</feature>
<feature type="transmembrane region" description="Helical" evidence="1">
    <location>
        <begin position="232"/>
        <end position="253"/>
    </location>
</feature>
<dbReference type="EMBL" id="JAACJN010000090">
    <property type="protein sequence ID" value="KAF5376527.1"/>
    <property type="molecule type" value="Genomic_DNA"/>
</dbReference>
<feature type="domain" description="DOMON" evidence="2">
    <location>
        <begin position="27"/>
        <end position="152"/>
    </location>
</feature>
<feature type="transmembrane region" description="Helical" evidence="1">
    <location>
        <begin position="342"/>
        <end position="362"/>
    </location>
</feature>
<dbReference type="PANTHER" id="PTHR47797:SF3">
    <property type="entry name" value="CYTOCHROME B561 DOMAIN-CONTAINING PROTEIN"/>
    <property type="match status" value="1"/>
</dbReference>
<dbReference type="Proteomes" id="UP000518752">
    <property type="component" value="Unassembled WGS sequence"/>
</dbReference>
<dbReference type="Gene3D" id="2.60.40.1210">
    <property type="entry name" value="Cellobiose dehydrogenase, cytochrome domain"/>
    <property type="match status" value="1"/>
</dbReference>
<comment type="caution">
    <text evidence="3">The sequence shown here is derived from an EMBL/GenBank/DDBJ whole genome shotgun (WGS) entry which is preliminary data.</text>
</comment>
<dbReference type="InterPro" id="IPR015920">
    <property type="entry name" value="Cellobiose_DH-like_cyt"/>
</dbReference>
<reference evidence="3 4" key="1">
    <citation type="journal article" date="2020" name="ISME J.">
        <title>Uncovering the hidden diversity of litter-decomposition mechanisms in mushroom-forming fungi.</title>
        <authorList>
            <person name="Floudas D."/>
            <person name="Bentzer J."/>
            <person name="Ahren D."/>
            <person name="Johansson T."/>
            <person name="Persson P."/>
            <person name="Tunlid A."/>
        </authorList>
    </citation>
    <scope>NUCLEOTIDE SEQUENCE [LARGE SCALE GENOMIC DNA]</scope>
    <source>
        <strain evidence="3 4">CBS 406.79</strain>
    </source>
</reference>
<keyword evidence="1" id="KW-0812">Transmembrane</keyword>
<protein>
    <recommendedName>
        <fullName evidence="2">DOMON domain-containing protein</fullName>
    </recommendedName>
</protein>
<dbReference type="PANTHER" id="PTHR47797">
    <property type="entry name" value="DEHYDROGENASE, PUTATIVE (AFU_ORTHOLOGUE AFUA_8G05805)-RELATED"/>
    <property type="match status" value="1"/>
</dbReference>
<dbReference type="SUPFAM" id="SSF49344">
    <property type="entry name" value="CBD9-like"/>
    <property type="match status" value="1"/>
</dbReference>